<protein>
    <submittedName>
        <fullName evidence="1">Uncharacterized protein</fullName>
    </submittedName>
</protein>
<dbReference type="AlphaFoldDB" id="A0A0S3SSN4"/>
<keyword evidence="2" id="KW-1185">Reference proteome</keyword>
<sequence>MGPHLILFFLVPCTPNERTPHCLCFPYENTPLPFFSKHTHAADRGEGLDWKTESGSWSLNQLLSWPYLCAFILSRWMLRCCSASSCWCGRALHLLSTVAAGSWLLDVFFQGAAVTPPKLN</sequence>
<accession>A0A0S3SSN4</accession>
<gene>
    <name evidence="1" type="primary">Vigan.08G266700</name>
    <name evidence="1" type="ORF">VIGAN_08266700</name>
</gene>
<dbReference type="EMBL" id="AP015041">
    <property type="protein sequence ID" value="BAT95850.1"/>
    <property type="molecule type" value="Genomic_DNA"/>
</dbReference>
<dbReference type="Proteomes" id="UP000291084">
    <property type="component" value="Chromosome 8"/>
</dbReference>
<evidence type="ECO:0000313" key="1">
    <source>
        <dbReference type="EMBL" id="BAT95850.1"/>
    </source>
</evidence>
<name>A0A0S3SSN4_PHAAN</name>
<proteinExistence type="predicted"/>
<organism evidence="1 2">
    <name type="scientific">Vigna angularis var. angularis</name>
    <dbReference type="NCBI Taxonomy" id="157739"/>
    <lineage>
        <taxon>Eukaryota</taxon>
        <taxon>Viridiplantae</taxon>
        <taxon>Streptophyta</taxon>
        <taxon>Embryophyta</taxon>
        <taxon>Tracheophyta</taxon>
        <taxon>Spermatophyta</taxon>
        <taxon>Magnoliopsida</taxon>
        <taxon>eudicotyledons</taxon>
        <taxon>Gunneridae</taxon>
        <taxon>Pentapetalae</taxon>
        <taxon>rosids</taxon>
        <taxon>fabids</taxon>
        <taxon>Fabales</taxon>
        <taxon>Fabaceae</taxon>
        <taxon>Papilionoideae</taxon>
        <taxon>50 kb inversion clade</taxon>
        <taxon>NPAAA clade</taxon>
        <taxon>indigoferoid/millettioid clade</taxon>
        <taxon>Phaseoleae</taxon>
        <taxon>Vigna</taxon>
    </lineage>
</organism>
<reference evidence="1 2" key="1">
    <citation type="journal article" date="2015" name="Sci. Rep.">
        <title>The power of single molecule real-time sequencing technology in the de novo assembly of a eukaryotic genome.</title>
        <authorList>
            <person name="Sakai H."/>
            <person name="Naito K."/>
            <person name="Ogiso-Tanaka E."/>
            <person name="Takahashi Y."/>
            <person name="Iseki K."/>
            <person name="Muto C."/>
            <person name="Satou K."/>
            <person name="Teruya K."/>
            <person name="Shiroma A."/>
            <person name="Shimoji M."/>
            <person name="Hirano T."/>
            <person name="Itoh T."/>
            <person name="Kaga A."/>
            <person name="Tomooka N."/>
        </authorList>
    </citation>
    <scope>NUCLEOTIDE SEQUENCE [LARGE SCALE GENOMIC DNA]</scope>
    <source>
        <strain evidence="2">cv. Shumari</strain>
    </source>
</reference>
<evidence type="ECO:0000313" key="2">
    <source>
        <dbReference type="Proteomes" id="UP000291084"/>
    </source>
</evidence>